<keyword evidence="4" id="KW-0762">Sugar transport</keyword>
<evidence type="ECO:0000256" key="5">
    <source>
        <dbReference type="ARBA" id="ARBA00022692"/>
    </source>
</evidence>
<evidence type="ECO:0000256" key="8">
    <source>
        <dbReference type="ARBA" id="ARBA00023136"/>
    </source>
</evidence>
<evidence type="ECO:0000313" key="11">
    <source>
        <dbReference type="Proteomes" id="UP000339249"/>
    </source>
</evidence>
<proteinExistence type="predicted"/>
<keyword evidence="6" id="KW-0769">Symport</keyword>
<dbReference type="GO" id="GO:0015293">
    <property type="term" value="F:symporter activity"/>
    <property type="evidence" value="ECO:0007669"/>
    <property type="project" value="UniProtKB-KW"/>
</dbReference>
<evidence type="ECO:0000313" key="10">
    <source>
        <dbReference type="EMBL" id="VTN12910.1"/>
    </source>
</evidence>
<sequence>MNHAITMGIFWHLIGAASAACFYAPFKQVKQWSWETMWSIGGIVSWLILPWTISALLLPDFWAYYNSFSASTLLPVFLFGAMWGIGNINYGLTMRYLGMSMGIGIAIGITLIVGTLMTPILNGQFEVLINTKGGQMTLLGVLVAVIGVAIVTRAGQLKERKMGIKAADFNLKKGLVLAVMCGIFSAGMSFAMNAAKPMHEAAAALGVDPLYTALPSYVVIMGGGALVNLGFCFIRLAKVKDLSIKADFSRAKTAHHRQCPAFPRSAG</sequence>
<name>A0A4U9D3H2_RAOTE</name>
<dbReference type="Pfam" id="PF06379">
    <property type="entry name" value="RhaT"/>
    <property type="match status" value="1"/>
</dbReference>
<dbReference type="AlphaFoldDB" id="A0A4U9D3H2"/>
<dbReference type="InterPro" id="IPR004673">
    <property type="entry name" value="L-rhamnose-proton_sym_RhaT"/>
</dbReference>
<gene>
    <name evidence="10" type="primary">rhaT_2</name>
    <name evidence="10" type="ORF">NCTC9185_04907</name>
</gene>
<keyword evidence="2" id="KW-1003">Cell membrane</keyword>
<evidence type="ECO:0000256" key="3">
    <source>
        <dbReference type="ARBA" id="ARBA00022519"/>
    </source>
</evidence>
<dbReference type="Proteomes" id="UP000339249">
    <property type="component" value="Unassembled WGS sequence"/>
</dbReference>
<feature type="transmembrane region" description="Helical" evidence="9">
    <location>
        <begin position="38"/>
        <end position="58"/>
    </location>
</feature>
<protein>
    <submittedName>
        <fullName evidence="10">L-rhamnose-H(+) transport protein</fullName>
    </submittedName>
</protein>
<evidence type="ECO:0000256" key="6">
    <source>
        <dbReference type="ARBA" id="ARBA00022847"/>
    </source>
</evidence>
<feature type="transmembrane region" description="Helical" evidence="9">
    <location>
        <begin position="214"/>
        <end position="236"/>
    </location>
</feature>
<organism evidence="10 11">
    <name type="scientific">Raoultella terrigena</name>
    <name type="common">Klebsiella terrigena</name>
    <dbReference type="NCBI Taxonomy" id="577"/>
    <lineage>
        <taxon>Bacteria</taxon>
        <taxon>Pseudomonadati</taxon>
        <taxon>Pseudomonadota</taxon>
        <taxon>Gammaproteobacteria</taxon>
        <taxon>Enterobacterales</taxon>
        <taxon>Enterobacteriaceae</taxon>
        <taxon>Klebsiella/Raoultella group</taxon>
        <taxon>Raoultella</taxon>
    </lineage>
</organism>
<feature type="transmembrane region" description="Helical" evidence="9">
    <location>
        <begin position="175"/>
        <end position="194"/>
    </location>
</feature>
<evidence type="ECO:0000256" key="4">
    <source>
        <dbReference type="ARBA" id="ARBA00022597"/>
    </source>
</evidence>
<keyword evidence="7 9" id="KW-1133">Transmembrane helix</keyword>
<accession>A0A4U9D3H2</accession>
<feature type="transmembrane region" description="Helical" evidence="9">
    <location>
        <begin position="64"/>
        <end position="85"/>
    </location>
</feature>
<feature type="transmembrane region" description="Helical" evidence="9">
    <location>
        <begin position="133"/>
        <end position="154"/>
    </location>
</feature>
<keyword evidence="1" id="KW-0813">Transport</keyword>
<dbReference type="EMBL" id="CABDVU010000001">
    <property type="protein sequence ID" value="VTN12910.1"/>
    <property type="molecule type" value="Genomic_DNA"/>
</dbReference>
<keyword evidence="3" id="KW-0997">Cell inner membrane</keyword>
<reference evidence="10 11" key="1">
    <citation type="submission" date="2019-04" db="EMBL/GenBank/DDBJ databases">
        <authorList>
            <consortium name="Pathogen Informatics"/>
        </authorList>
    </citation>
    <scope>NUCLEOTIDE SEQUENCE [LARGE SCALE GENOMIC DNA]</scope>
    <source>
        <strain evidence="10 11">NCTC9185</strain>
    </source>
</reference>
<evidence type="ECO:0000256" key="2">
    <source>
        <dbReference type="ARBA" id="ARBA00022475"/>
    </source>
</evidence>
<evidence type="ECO:0000256" key="7">
    <source>
        <dbReference type="ARBA" id="ARBA00022989"/>
    </source>
</evidence>
<dbReference type="GO" id="GO:0015153">
    <property type="term" value="F:rhamnose transmembrane transporter activity"/>
    <property type="evidence" value="ECO:0007669"/>
    <property type="project" value="InterPro"/>
</dbReference>
<feature type="transmembrane region" description="Helical" evidence="9">
    <location>
        <begin position="6"/>
        <end position="26"/>
    </location>
</feature>
<evidence type="ECO:0000256" key="9">
    <source>
        <dbReference type="SAM" id="Phobius"/>
    </source>
</evidence>
<evidence type="ECO:0000256" key="1">
    <source>
        <dbReference type="ARBA" id="ARBA00022448"/>
    </source>
</evidence>
<dbReference type="NCBIfam" id="NF010021">
    <property type="entry name" value="PRK13499.1-1"/>
    <property type="match status" value="1"/>
</dbReference>
<keyword evidence="5 9" id="KW-0812">Transmembrane</keyword>
<dbReference type="GO" id="GO:0016020">
    <property type="term" value="C:membrane"/>
    <property type="evidence" value="ECO:0007669"/>
    <property type="project" value="InterPro"/>
</dbReference>
<feature type="transmembrane region" description="Helical" evidence="9">
    <location>
        <begin position="97"/>
        <end position="121"/>
    </location>
</feature>
<keyword evidence="8 9" id="KW-0472">Membrane</keyword>